<accession>A0A1W1BL28</accession>
<gene>
    <name evidence="2" type="ORF">MNB_SV-9-985</name>
</gene>
<name>A0A1W1BL28_9ZZZZ</name>
<evidence type="ECO:0000259" key="1">
    <source>
        <dbReference type="Pfam" id="PF17792"/>
    </source>
</evidence>
<dbReference type="AlphaFoldDB" id="A0A1W1BL28"/>
<dbReference type="EMBL" id="FPHG01000022">
    <property type="protein sequence ID" value="SFV54209.1"/>
    <property type="molecule type" value="Genomic_DNA"/>
</dbReference>
<dbReference type="InterPro" id="IPR041397">
    <property type="entry name" value="ThiD2"/>
</dbReference>
<dbReference type="Pfam" id="PF17792">
    <property type="entry name" value="ThiD2"/>
    <property type="match status" value="1"/>
</dbReference>
<reference evidence="2" key="1">
    <citation type="submission" date="2016-10" db="EMBL/GenBank/DDBJ databases">
        <authorList>
            <person name="de Groot N.N."/>
        </authorList>
    </citation>
    <scope>NUCLEOTIDE SEQUENCE</scope>
</reference>
<protein>
    <submittedName>
        <fullName evidence="2">Thiamin-phosphate pyrophosphorylase</fullName>
        <ecNumber evidence="2">2.5.1.3</ecNumber>
    </submittedName>
</protein>
<organism evidence="2">
    <name type="scientific">hydrothermal vent metagenome</name>
    <dbReference type="NCBI Taxonomy" id="652676"/>
    <lineage>
        <taxon>unclassified sequences</taxon>
        <taxon>metagenomes</taxon>
        <taxon>ecological metagenomes</taxon>
    </lineage>
</organism>
<feature type="domain" description="ThiD2" evidence="1">
    <location>
        <begin position="16"/>
        <end position="132"/>
    </location>
</feature>
<proteinExistence type="predicted"/>
<dbReference type="GO" id="GO:0004789">
    <property type="term" value="F:thiamine-phosphate diphosphorylase activity"/>
    <property type="evidence" value="ECO:0007669"/>
    <property type="project" value="UniProtKB-EC"/>
</dbReference>
<dbReference type="EC" id="2.5.1.3" evidence="2"/>
<keyword evidence="2" id="KW-0808">Transferase</keyword>
<sequence>MTNSNLSQAHYDGLERLIDANLNRLGEGIRVIEDINRYIHNNKSLTHRLKSLRHKLQEAYSIDRLSYRDIQNDIQKESIDSELIRASLNDLIVANFSRSQESSRVLEESFKLIDIKLSETFKSIRYELYEIESIYFEDITNK</sequence>
<evidence type="ECO:0000313" key="2">
    <source>
        <dbReference type="EMBL" id="SFV54209.1"/>
    </source>
</evidence>